<dbReference type="GO" id="GO:0006680">
    <property type="term" value="P:glucosylceramide catabolic process"/>
    <property type="evidence" value="ECO:0007669"/>
    <property type="project" value="TreeGrafter"/>
</dbReference>
<keyword evidence="2" id="KW-0732">Signal</keyword>
<protein>
    <submittedName>
        <fullName evidence="7">Glucosylceramidase</fullName>
    </submittedName>
</protein>
<keyword evidence="4" id="KW-0326">Glycosidase</keyword>
<dbReference type="GO" id="GO:0004348">
    <property type="term" value="F:glucosylceramidase activity"/>
    <property type="evidence" value="ECO:0007669"/>
    <property type="project" value="InterPro"/>
</dbReference>
<evidence type="ECO:0000256" key="3">
    <source>
        <dbReference type="ARBA" id="ARBA00022801"/>
    </source>
</evidence>
<comment type="similarity">
    <text evidence="1 4">Belongs to the glycosyl hydrolase 30 family.</text>
</comment>
<dbReference type="PANTHER" id="PTHR11069:SF23">
    <property type="entry name" value="LYSOSOMAL ACID GLUCOSYLCERAMIDASE"/>
    <property type="match status" value="1"/>
</dbReference>
<dbReference type="PANTHER" id="PTHR11069">
    <property type="entry name" value="GLUCOSYLCERAMIDASE"/>
    <property type="match status" value="1"/>
</dbReference>
<reference evidence="7" key="2">
    <citation type="submission" date="2021-04" db="EMBL/GenBank/DDBJ databases">
        <authorList>
            <person name="Gilroy R."/>
        </authorList>
    </citation>
    <scope>NUCLEOTIDE SEQUENCE</scope>
    <source>
        <strain evidence="7">ChiGjej6B6-14162</strain>
    </source>
</reference>
<sequence length="482" mass="54153">MRTILFAILAFFSCLRMEARGMDDVTVYTTTTSRSSDLKKSTVSLDKNENVQPGALEIRLDRQVRYQSLDGFGAAVTGSSAYNLSLMPQEKRKAFLEETFSPDRYGFSYVRVPIGCSDFSLSDYTCCDVEGIENFALTKEETEYIIPILKEILAINPDLKIMGTPWTCPKWMKVESLENMKPYDSWTGGQLNPAYYDDYALYFLKWIQAFEREGIKIYSITPQNEPLNRGNSASLFMGWKEQRDFVKSALGPLLAKEYPAIKIYAFDHNYNYDNMEEQRQYPLRIFEDKEAARYFAGSAYHNYGGDRKELLVVHQARPDKELVFSEASIGEWNSGRDMEKSLLRDMKELGIGTVNNWCKAVVLWNLMLDMDQGPHGGPGACATCYGAVDIDPETYSVVTRNSHYYVIAHLASVVKPGATRIGANGGENPDLIYSAFENKDGSLALVVCNKGEALSVSVGDGGRQFSCQVPARAIVSLSWNAR</sequence>
<dbReference type="EMBL" id="DXEL01000086">
    <property type="protein sequence ID" value="HIX75889.1"/>
    <property type="molecule type" value="Genomic_DNA"/>
</dbReference>
<dbReference type="InterPro" id="IPR033453">
    <property type="entry name" value="Glyco_hydro_30_TIM-barrel"/>
</dbReference>
<name>A0A9D1XAV6_9BACT</name>
<evidence type="ECO:0000259" key="6">
    <source>
        <dbReference type="Pfam" id="PF17189"/>
    </source>
</evidence>
<gene>
    <name evidence="7" type="ORF">H9977_12780</name>
</gene>
<dbReference type="Pfam" id="PF17189">
    <property type="entry name" value="Glyco_hydro_30C"/>
    <property type="match status" value="1"/>
</dbReference>
<feature type="domain" description="Glycosyl hydrolase family 30 TIM-barrel" evidence="5">
    <location>
        <begin position="70"/>
        <end position="411"/>
    </location>
</feature>
<dbReference type="AlphaFoldDB" id="A0A9D1XAV6"/>
<dbReference type="InterPro" id="IPR013780">
    <property type="entry name" value="Glyco_hydro_b"/>
</dbReference>
<dbReference type="Gene3D" id="3.20.20.80">
    <property type="entry name" value="Glycosidases"/>
    <property type="match status" value="1"/>
</dbReference>
<dbReference type="SUPFAM" id="SSF51011">
    <property type="entry name" value="Glycosyl hydrolase domain"/>
    <property type="match status" value="1"/>
</dbReference>
<evidence type="ECO:0000256" key="1">
    <source>
        <dbReference type="ARBA" id="ARBA00005382"/>
    </source>
</evidence>
<organism evidence="7 8">
    <name type="scientific">Candidatus Parabacteroides intestinipullorum</name>
    <dbReference type="NCBI Taxonomy" id="2838723"/>
    <lineage>
        <taxon>Bacteria</taxon>
        <taxon>Pseudomonadati</taxon>
        <taxon>Bacteroidota</taxon>
        <taxon>Bacteroidia</taxon>
        <taxon>Bacteroidales</taxon>
        <taxon>Tannerellaceae</taxon>
        <taxon>Parabacteroides</taxon>
    </lineage>
</organism>
<keyword evidence="3 4" id="KW-0378">Hydrolase</keyword>
<dbReference type="Gene3D" id="2.60.40.1180">
    <property type="entry name" value="Golgi alpha-mannosidase II"/>
    <property type="match status" value="1"/>
</dbReference>
<evidence type="ECO:0000256" key="4">
    <source>
        <dbReference type="RuleBase" id="RU361188"/>
    </source>
</evidence>
<evidence type="ECO:0000313" key="8">
    <source>
        <dbReference type="Proteomes" id="UP000886740"/>
    </source>
</evidence>
<reference evidence="7" key="1">
    <citation type="journal article" date="2021" name="PeerJ">
        <title>Extensive microbial diversity within the chicken gut microbiome revealed by metagenomics and culture.</title>
        <authorList>
            <person name="Gilroy R."/>
            <person name="Ravi A."/>
            <person name="Getino M."/>
            <person name="Pursley I."/>
            <person name="Horton D.L."/>
            <person name="Alikhan N.F."/>
            <person name="Baker D."/>
            <person name="Gharbi K."/>
            <person name="Hall N."/>
            <person name="Watson M."/>
            <person name="Adriaenssens E.M."/>
            <person name="Foster-Nyarko E."/>
            <person name="Jarju S."/>
            <person name="Secka A."/>
            <person name="Antonio M."/>
            <person name="Oren A."/>
            <person name="Chaudhuri R.R."/>
            <person name="La Ragione R."/>
            <person name="Hildebrand F."/>
            <person name="Pallen M.J."/>
        </authorList>
    </citation>
    <scope>NUCLEOTIDE SEQUENCE</scope>
    <source>
        <strain evidence="7">ChiGjej6B6-14162</strain>
    </source>
</reference>
<dbReference type="Proteomes" id="UP000886740">
    <property type="component" value="Unassembled WGS sequence"/>
</dbReference>
<dbReference type="SUPFAM" id="SSF51445">
    <property type="entry name" value="(Trans)glycosidases"/>
    <property type="match status" value="1"/>
</dbReference>
<accession>A0A9D1XAV6</accession>
<comment type="caution">
    <text evidence="7">The sequence shown here is derived from an EMBL/GenBank/DDBJ whole genome shotgun (WGS) entry which is preliminary data.</text>
</comment>
<feature type="domain" description="Glycosyl hydrolase family 30 beta sandwich" evidence="6">
    <location>
        <begin position="417"/>
        <end position="476"/>
    </location>
</feature>
<evidence type="ECO:0000259" key="5">
    <source>
        <dbReference type="Pfam" id="PF02055"/>
    </source>
</evidence>
<dbReference type="Pfam" id="PF02055">
    <property type="entry name" value="Glyco_hydro_30"/>
    <property type="match status" value="1"/>
</dbReference>
<evidence type="ECO:0000256" key="2">
    <source>
        <dbReference type="ARBA" id="ARBA00022729"/>
    </source>
</evidence>
<evidence type="ECO:0000313" key="7">
    <source>
        <dbReference type="EMBL" id="HIX75889.1"/>
    </source>
</evidence>
<dbReference type="InterPro" id="IPR017853">
    <property type="entry name" value="GH"/>
</dbReference>
<dbReference type="PRINTS" id="PR00843">
    <property type="entry name" value="GLHYDRLASE30"/>
</dbReference>
<dbReference type="GO" id="GO:0016020">
    <property type="term" value="C:membrane"/>
    <property type="evidence" value="ECO:0007669"/>
    <property type="project" value="GOC"/>
</dbReference>
<dbReference type="InterPro" id="IPR001139">
    <property type="entry name" value="Glyco_hydro_30"/>
</dbReference>
<dbReference type="InterPro" id="IPR033452">
    <property type="entry name" value="GH30_C"/>
</dbReference>
<proteinExistence type="inferred from homology"/>